<dbReference type="SUPFAM" id="SSF53067">
    <property type="entry name" value="Actin-like ATPase domain"/>
    <property type="match status" value="2"/>
</dbReference>
<dbReference type="Pfam" id="PF11104">
    <property type="entry name" value="PilM_2"/>
    <property type="match status" value="1"/>
</dbReference>
<protein>
    <submittedName>
        <fullName evidence="1">Type IV pilus assembly protein PilM</fullName>
    </submittedName>
</protein>
<dbReference type="Gene3D" id="3.30.1490.300">
    <property type="match status" value="1"/>
</dbReference>
<dbReference type="CDD" id="cd24049">
    <property type="entry name" value="ASKHA_NBD_PilM"/>
    <property type="match status" value="1"/>
</dbReference>
<evidence type="ECO:0000313" key="1">
    <source>
        <dbReference type="EMBL" id="SHH36807.1"/>
    </source>
</evidence>
<dbReference type="NCBIfam" id="TIGR01175">
    <property type="entry name" value="pilM"/>
    <property type="match status" value="1"/>
</dbReference>
<dbReference type="Proteomes" id="UP000184139">
    <property type="component" value="Unassembled WGS sequence"/>
</dbReference>
<gene>
    <name evidence="1" type="ORF">SAMN02745124_00304</name>
</gene>
<dbReference type="PANTHER" id="PTHR32432">
    <property type="entry name" value="CELL DIVISION PROTEIN FTSA-RELATED"/>
    <property type="match status" value="1"/>
</dbReference>
<dbReference type="InterPro" id="IPR050696">
    <property type="entry name" value="FtsA/MreB"/>
</dbReference>
<dbReference type="OrthoDB" id="9773403at2"/>
<name>A0A1M5SDX5_9BACT</name>
<dbReference type="InterPro" id="IPR005883">
    <property type="entry name" value="PilM"/>
</dbReference>
<accession>A0A1M5SDX5</accession>
<evidence type="ECO:0000313" key="2">
    <source>
        <dbReference type="Proteomes" id="UP000184139"/>
    </source>
</evidence>
<sequence length="352" mass="38696">MKLPFISSEELVVGVDIGSHAVKVCQLKRSDKAYSVVCLGTAILPEGAVDDGTLNEPEVVGAVVADLFKNLKIKKKKVGFSISGYSVIVKKVNLAVMSDDQMEEHIMSEAEQYIPFDIKDVYLDFQDLKTGTNENERTDVMLVAAKKEIVDDYLDMLENIGLQATVVDVDGFALENTYEYNTPKTGNVALVDIGAAKMNINIISRGISVVARDIVVGSRQLTEQIMNQFDIDFDEAEAIKLGRMSAEDKQEELEQIFTTVCTQWVLEIKKAIDLYHSNYPDAPLEHLILSGGGAKVGGLTDYLHRETGLPVELFNPFANMISNDKKIDPEYLKSVGPEMAIASGIAIRPSVV</sequence>
<dbReference type="PANTHER" id="PTHR32432:SF3">
    <property type="entry name" value="ETHANOLAMINE UTILIZATION PROTEIN EUTJ"/>
    <property type="match status" value="1"/>
</dbReference>
<dbReference type="AlphaFoldDB" id="A0A1M5SDX5"/>
<dbReference type="EMBL" id="FQXS01000001">
    <property type="protein sequence ID" value="SHH36807.1"/>
    <property type="molecule type" value="Genomic_DNA"/>
</dbReference>
<dbReference type="Gene3D" id="3.30.420.40">
    <property type="match status" value="2"/>
</dbReference>
<keyword evidence="2" id="KW-1185">Reference proteome</keyword>
<dbReference type="PIRSF" id="PIRSF019169">
    <property type="entry name" value="PilM"/>
    <property type="match status" value="1"/>
</dbReference>
<reference evidence="1 2" key="1">
    <citation type="submission" date="2016-11" db="EMBL/GenBank/DDBJ databases">
        <authorList>
            <person name="Jaros S."/>
            <person name="Januszkiewicz K."/>
            <person name="Wedrychowicz H."/>
        </authorList>
    </citation>
    <scope>NUCLEOTIDE SEQUENCE [LARGE SCALE GENOMIC DNA]</scope>
    <source>
        <strain evidence="1 2">DSM 9705</strain>
    </source>
</reference>
<dbReference type="STRING" id="1121409.SAMN02745124_00304"/>
<dbReference type="InterPro" id="IPR043129">
    <property type="entry name" value="ATPase_NBD"/>
</dbReference>
<proteinExistence type="predicted"/>
<organism evidence="1 2">
    <name type="scientific">Desulfofustis glycolicus DSM 9705</name>
    <dbReference type="NCBI Taxonomy" id="1121409"/>
    <lineage>
        <taxon>Bacteria</taxon>
        <taxon>Pseudomonadati</taxon>
        <taxon>Thermodesulfobacteriota</taxon>
        <taxon>Desulfobulbia</taxon>
        <taxon>Desulfobulbales</taxon>
        <taxon>Desulfocapsaceae</taxon>
        <taxon>Desulfofustis</taxon>
    </lineage>
</organism>
<dbReference type="RefSeq" id="WP_073373054.1">
    <property type="nucleotide sequence ID" value="NZ_FQXS01000001.1"/>
</dbReference>